<keyword evidence="8" id="KW-0539">Nucleus</keyword>
<proteinExistence type="predicted"/>
<dbReference type="PROSITE" id="PS00028">
    <property type="entry name" value="ZINC_FINGER_C2H2_1"/>
    <property type="match status" value="2"/>
</dbReference>
<evidence type="ECO:0000256" key="9">
    <source>
        <dbReference type="PROSITE-ProRule" id="PRU00042"/>
    </source>
</evidence>
<dbReference type="FunFam" id="3.30.160.60:FF:000265">
    <property type="entry name" value="IKAROS family zinc finger 1"/>
    <property type="match status" value="1"/>
</dbReference>
<dbReference type="PANTHER" id="PTHR24394:SF29">
    <property type="entry name" value="MYONEURIN"/>
    <property type="match status" value="1"/>
</dbReference>
<dbReference type="Proteomes" id="UP000233100">
    <property type="component" value="Chromosome 3"/>
</dbReference>
<accession>A0A2K5UAZ2</accession>
<evidence type="ECO:0000256" key="2">
    <source>
        <dbReference type="ARBA" id="ARBA00022723"/>
    </source>
</evidence>
<dbReference type="AlphaFoldDB" id="A0A2K5UAZ2"/>
<dbReference type="InterPro" id="IPR013087">
    <property type="entry name" value="Znf_C2H2_type"/>
</dbReference>
<reference evidence="12" key="3">
    <citation type="submission" date="2025-09" db="UniProtKB">
        <authorList>
            <consortium name="Ensembl"/>
        </authorList>
    </citation>
    <scope>IDENTIFICATION</scope>
</reference>
<keyword evidence="7" id="KW-0804">Transcription</keyword>
<keyword evidence="6" id="KW-0805">Transcription regulation</keyword>
<name>A0A2K5UAZ2_MACFA</name>
<keyword evidence="13" id="KW-1185">Reference proteome</keyword>
<keyword evidence="4 9" id="KW-0863">Zinc-finger</keyword>
<evidence type="ECO:0000256" key="4">
    <source>
        <dbReference type="ARBA" id="ARBA00022771"/>
    </source>
</evidence>
<dbReference type="PROSITE" id="PS50157">
    <property type="entry name" value="ZINC_FINGER_C2H2_2"/>
    <property type="match status" value="2"/>
</dbReference>
<dbReference type="Ensembl" id="ENSMFAT00000020564.2">
    <property type="protein sequence ID" value="ENSMFAP00000009498.2"/>
    <property type="gene ID" value="ENSMFAG00000063963.1"/>
</dbReference>
<evidence type="ECO:0000256" key="5">
    <source>
        <dbReference type="ARBA" id="ARBA00022833"/>
    </source>
</evidence>
<organism evidence="12 13">
    <name type="scientific">Macaca fascicularis</name>
    <name type="common">Crab-eating macaque</name>
    <name type="synonym">Cynomolgus monkey</name>
    <dbReference type="NCBI Taxonomy" id="9541"/>
    <lineage>
        <taxon>Eukaryota</taxon>
        <taxon>Metazoa</taxon>
        <taxon>Chordata</taxon>
        <taxon>Craniata</taxon>
        <taxon>Vertebrata</taxon>
        <taxon>Euteleostomi</taxon>
        <taxon>Mammalia</taxon>
        <taxon>Eutheria</taxon>
        <taxon>Euarchontoglires</taxon>
        <taxon>Primates</taxon>
        <taxon>Haplorrhini</taxon>
        <taxon>Catarrhini</taxon>
        <taxon>Cercopithecidae</taxon>
        <taxon>Cercopithecinae</taxon>
        <taxon>Macaca</taxon>
    </lineage>
</organism>
<evidence type="ECO:0000256" key="6">
    <source>
        <dbReference type="ARBA" id="ARBA00023015"/>
    </source>
</evidence>
<sequence>MDADEGQDMSQVSGKESPPVSDTPDEGDEPMPIPEDLSTTSGGQQSSKSDRVVGERPFQCNQCGASFTQKGNLLRHIKLHSGEKPFKCHLCNYACRRRDALTGHLRTHSGRSPGRSPGLSGCPGTPPLCLHGSRIVSLLANLEYPPARSPALGVGRRFFDVAPSALPIFYFSHCTREIGRREPHAHTRTHTRKSHLR</sequence>
<dbReference type="SMART" id="SM00355">
    <property type="entry name" value="ZnF_C2H2"/>
    <property type="match status" value="2"/>
</dbReference>
<dbReference type="Gene3D" id="3.30.160.60">
    <property type="entry name" value="Classic Zinc Finger"/>
    <property type="match status" value="2"/>
</dbReference>
<feature type="compositionally biased region" description="Low complexity" evidence="10">
    <location>
        <begin position="38"/>
        <end position="47"/>
    </location>
</feature>
<dbReference type="VEuPathDB" id="HostDB:ENSMFAG00000000792"/>
<dbReference type="Pfam" id="PF00096">
    <property type="entry name" value="zf-C2H2"/>
    <property type="match status" value="2"/>
</dbReference>
<evidence type="ECO:0000313" key="12">
    <source>
        <dbReference type="Ensembl" id="ENSMFAP00000009498.2"/>
    </source>
</evidence>
<keyword evidence="2" id="KW-0479">Metal-binding</keyword>
<evidence type="ECO:0000256" key="1">
    <source>
        <dbReference type="ARBA" id="ARBA00004123"/>
    </source>
</evidence>
<feature type="region of interest" description="Disordered" evidence="10">
    <location>
        <begin position="1"/>
        <end position="54"/>
    </location>
</feature>
<comment type="subcellular location">
    <subcellularLocation>
        <location evidence="1">Nucleus</location>
    </subcellularLocation>
</comment>
<keyword evidence="5" id="KW-0862">Zinc</keyword>
<dbReference type="PANTHER" id="PTHR24394">
    <property type="entry name" value="ZINC FINGER PROTEIN"/>
    <property type="match status" value="1"/>
</dbReference>
<evidence type="ECO:0000256" key="10">
    <source>
        <dbReference type="SAM" id="MobiDB-lite"/>
    </source>
</evidence>
<feature type="domain" description="C2H2-type" evidence="11">
    <location>
        <begin position="86"/>
        <end position="113"/>
    </location>
</feature>
<protein>
    <recommendedName>
        <fullName evidence="11">C2H2-type domain-containing protein</fullName>
    </recommendedName>
</protein>
<dbReference type="SUPFAM" id="SSF57667">
    <property type="entry name" value="beta-beta-alpha zinc fingers"/>
    <property type="match status" value="1"/>
</dbReference>
<dbReference type="GO" id="GO:0008270">
    <property type="term" value="F:zinc ion binding"/>
    <property type="evidence" value="ECO:0007669"/>
    <property type="project" value="UniProtKB-KW"/>
</dbReference>
<reference evidence="12" key="2">
    <citation type="submission" date="2025-08" db="UniProtKB">
        <authorList>
            <consortium name="Ensembl"/>
        </authorList>
    </citation>
    <scope>IDENTIFICATION</scope>
</reference>
<evidence type="ECO:0000256" key="7">
    <source>
        <dbReference type="ARBA" id="ARBA00023163"/>
    </source>
</evidence>
<evidence type="ECO:0000256" key="3">
    <source>
        <dbReference type="ARBA" id="ARBA00022737"/>
    </source>
</evidence>
<evidence type="ECO:0000256" key="8">
    <source>
        <dbReference type="ARBA" id="ARBA00023242"/>
    </source>
</evidence>
<dbReference type="GO" id="GO:0005634">
    <property type="term" value="C:nucleus"/>
    <property type="evidence" value="ECO:0007669"/>
    <property type="project" value="UniProtKB-SubCell"/>
</dbReference>
<dbReference type="GeneTree" id="ENSGT00940000156782"/>
<keyword evidence="3" id="KW-0677">Repeat</keyword>
<dbReference type="GO" id="GO:0000981">
    <property type="term" value="F:DNA-binding transcription factor activity, RNA polymerase II-specific"/>
    <property type="evidence" value="ECO:0007669"/>
    <property type="project" value="TreeGrafter"/>
</dbReference>
<evidence type="ECO:0000259" key="11">
    <source>
        <dbReference type="PROSITE" id="PS50157"/>
    </source>
</evidence>
<reference evidence="12 13" key="1">
    <citation type="submission" date="2013-03" db="EMBL/GenBank/DDBJ databases">
        <authorList>
            <person name="Warren W."/>
            <person name="Wilson R.K."/>
        </authorList>
    </citation>
    <scope>NUCLEOTIDE SEQUENCE</scope>
</reference>
<dbReference type="InterPro" id="IPR036236">
    <property type="entry name" value="Znf_C2H2_sf"/>
</dbReference>
<evidence type="ECO:0000313" key="13">
    <source>
        <dbReference type="Proteomes" id="UP000233100"/>
    </source>
</evidence>
<feature type="domain" description="C2H2-type" evidence="11">
    <location>
        <begin position="58"/>
        <end position="85"/>
    </location>
</feature>
<dbReference type="FunFam" id="3.30.160.60:FF:002445">
    <property type="entry name" value="IKAROS family zinc finger 1"/>
    <property type="match status" value="1"/>
</dbReference>